<dbReference type="Gene3D" id="2.60.40.10">
    <property type="entry name" value="Immunoglobulins"/>
    <property type="match status" value="1"/>
</dbReference>
<dbReference type="Proteomes" id="UP000774000">
    <property type="component" value="Unassembled WGS sequence"/>
</dbReference>
<keyword evidence="3" id="KW-1185">Reference proteome</keyword>
<dbReference type="RefSeq" id="WP_204700657.1">
    <property type="nucleotide sequence ID" value="NZ_JAFBDQ010000003.1"/>
</dbReference>
<evidence type="ECO:0000313" key="3">
    <source>
        <dbReference type="Proteomes" id="UP000774000"/>
    </source>
</evidence>
<sequence>MHSQEVRVDPENINPGDRVRVNYNGLLAKSGAHKVYLHQGISRGDSWDNVRDIEMRYEDGRWTAETEVEEADKFNFCFKDCANNWDNNSGYNWSYQIRD</sequence>
<reference evidence="2" key="1">
    <citation type="submission" date="2021-01" db="EMBL/GenBank/DDBJ databases">
        <title>Genomic Encyclopedia of Type Strains, Phase IV (KMG-IV): sequencing the most valuable type-strain genomes for metagenomic binning, comparative biology and taxonomic classification.</title>
        <authorList>
            <person name="Goeker M."/>
        </authorList>
    </citation>
    <scope>NUCLEOTIDE SEQUENCE</scope>
    <source>
        <strain evidence="2">DSM 23230</strain>
    </source>
</reference>
<dbReference type="GO" id="GO:2001070">
    <property type="term" value="F:starch binding"/>
    <property type="evidence" value="ECO:0007669"/>
    <property type="project" value="InterPro"/>
</dbReference>
<gene>
    <name evidence="2" type="ORF">JOC47_000781</name>
</gene>
<dbReference type="SMART" id="SM01066">
    <property type="entry name" value="CBM_25"/>
    <property type="match status" value="1"/>
</dbReference>
<dbReference type="InterPro" id="IPR013783">
    <property type="entry name" value="Ig-like_fold"/>
</dbReference>
<dbReference type="EMBL" id="JAFBDQ010000003">
    <property type="protein sequence ID" value="MBM7555947.1"/>
    <property type="molecule type" value="Genomic_DNA"/>
</dbReference>
<dbReference type="InterPro" id="IPR005085">
    <property type="entry name" value="CBM25"/>
</dbReference>
<feature type="domain" description="Carbohydrate binding module family 25" evidence="1">
    <location>
        <begin position="16"/>
        <end position="98"/>
    </location>
</feature>
<comment type="caution">
    <text evidence="2">The sequence shown here is derived from an EMBL/GenBank/DDBJ whole genome shotgun (WGS) entry which is preliminary data.</text>
</comment>
<dbReference type="AlphaFoldDB" id="A0A938XUS9"/>
<organism evidence="2 3">
    <name type="scientific">Halanaerobacter jeridensis</name>
    <dbReference type="NCBI Taxonomy" id="706427"/>
    <lineage>
        <taxon>Bacteria</taxon>
        <taxon>Bacillati</taxon>
        <taxon>Bacillota</taxon>
        <taxon>Clostridia</taxon>
        <taxon>Halanaerobiales</taxon>
        <taxon>Halobacteroidaceae</taxon>
        <taxon>Halanaerobacter</taxon>
    </lineage>
</organism>
<accession>A0A938XUS9</accession>
<proteinExistence type="predicted"/>
<dbReference type="Pfam" id="PF16760">
    <property type="entry name" value="CBM53"/>
    <property type="match status" value="1"/>
</dbReference>
<name>A0A938XUS9_9FIRM</name>
<evidence type="ECO:0000313" key="2">
    <source>
        <dbReference type="EMBL" id="MBM7555947.1"/>
    </source>
</evidence>
<evidence type="ECO:0000259" key="1">
    <source>
        <dbReference type="SMART" id="SM01066"/>
    </source>
</evidence>
<protein>
    <submittedName>
        <fullName evidence="2">Uncharacterized protein YukJ</fullName>
    </submittedName>
</protein>